<evidence type="ECO:0000313" key="2">
    <source>
        <dbReference type="EMBL" id="REC40033.1"/>
    </source>
</evidence>
<protein>
    <submittedName>
        <fullName evidence="2">Uncharacterized protein</fullName>
    </submittedName>
</protein>
<dbReference type="EMBL" id="QNVU01000096">
    <property type="protein sequence ID" value="REC40033.1"/>
    <property type="molecule type" value="Genomic_DNA"/>
</dbReference>
<dbReference type="AlphaFoldDB" id="A0A3D9AF05"/>
<keyword evidence="1" id="KW-1133">Transmembrane helix</keyword>
<comment type="caution">
    <text evidence="2">The sequence shown here is derived from an EMBL/GenBank/DDBJ whole genome shotgun (WGS) entry which is preliminary data.</text>
</comment>
<keyword evidence="3" id="KW-1185">Reference proteome</keyword>
<accession>A0A3D9AF05</accession>
<dbReference type="RefSeq" id="WP_116100175.1">
    <property type="nucleotide sequence ID" value="NZ_QNVU01000096.1"/>
</dbReference>
<dbReference type="Proteomes" id="UP000256924">
    <property type="component" value="Unassembled WGS sequence"/>
</dbReference>
<name>A0A3D9AF05_9FLAO</name>
<keyword evidence="1" id="KW-0812">Transmembrane</keyword>
<sequence>MKLIVKEKDILPYILVGMLIVSIILVSLPIRNKIELYFGFDLIAIVFFILFNFTIIHYWQKFPKPKGINNIKDLPQTNDIRTPSISYSGFIDRGTNISYIKFFIGDETIYLYYRNFFPIKHYYGPFIINSKENLSIGHFYIKDLKRINKYEARIEIESKNGETYYNFFMRNFTDNDYELLSESLRKISIS</sequence>
<organism evidence="2 3">
    <name type="scientific">Candidatus Chryseobacterium massiliense</name>
    <dbReference type="NCBI Taxonomy" id="204089"/>
    <lineage>
        <taxon>Bacteria</taxon>
        <taxon>Pseudomonadati</taxon>
        <taxon>Bacteroidota</taxon>
        <taxon>Flavobacteriia</taxon>
        <taxon>Flavobacteriales</taxon>
        <taxon>Weeksellaceae</taxon>
        <taxon>Chryseobacterium group</taxon>
        <taxon>Chryseobacterium</taxon>
    </lineage>
</organism>
<feature type="transmembrane region" description="Helical" evidence="1">
    <location>
        <begin position="12"/>
        <end position="30"/>
    </location>
</feature>
<evidence type="ECO:0000313" key="3">
    <source>
        <dbReference type="Proteomes" id="UP000256924"/>
    </source>
</evidence>
<keyword evidence="1" id="KW-0472">Membrane</keyword>
<evidence type="ECO:0000256" key="1">
    <source>
        <dbReference type="SAM" id="Phobius"/>
    </source>
</evidence>
<reference evidence="2 3" key="1">
    <citation type="journal article" date="2004" name="Emerg. Infect. Dis.">
        <title>Amoebae-resisting bacteria isolated from human nasal swabs by amoebal coculture.</title>
        <authorList>
            <person name="Greub G."/>
            <person name="La Scola B."/>
            <person name="Raoult D."/>
        </authorList>
    </citation>
    <scope>NUCLEOTIDE SEQUENCE [LARGE SCALE GENOMIC DNA]</scope>
    <source>
        <strain evidence="2 3">CCUG 51329</strain>
    </source>
</reference>
<proteinExistence type="predicted"/>
<gene>
    <name evidence="2" type="ORF">DRF68_20595</name>
</gene>
<feature type="transmembrane region" description="Helical" evidence="1">
    <location>
        <begin position="36"/>
        <end position="59"/>
    </location>
</feature>